<dbReference type="GO" id="GO:0005975">
    <property type="term" value="P:carbohydrate metabolic process"/>
    <property type="evidence" value="ECO:0007669"/>
    <property type="project" value="InterPro"/>
</dbReference>
<dbReference type="InterPro" id="IPR036779">
    <property type="entry name" value="LysM_dom_sf"/>
</dbReference>
<dbReference type="GO" id="GO:0070492">
    <property type="term" value="F:oligosaccharide binding"/>
    <property type="evidence" value="ECO:0007669"/>
    <property type="project" value="TreeGrafter"/>
</dbReference>
<dbReference type="Gene3D" id="3.20.20.80">
    <property type="entry name" value="Glycosidases"/>
    <property type="match status" value="1"/>
</dbReference>
<dbReference type="Proteomes" id="UP000461768">
    <property type="component" value="Unassembled WGS sequence"/>
</dbReference>
<dbReference type="SUPFAM" id="SSF51445">
    <property type="entry name" value="(Trans)glycosidases"/>
    <property type="match status" value="1"/>
</dbReference>
<dbReference type="Gene3D" id="3.10.50.10">
    <property type="match status" value="1"/>
</dbReference>
<reference evidence="5 6" key="1">
    <citation type="submission" date="2019-09" db="EMBL/GenBank/DDBJ databases">
        <authorList>
            <person name="Valk L.C."/>
        </authorList>
    </citation>
    <scope>NUCLEOTIDE SEQUENCE [LARGE SCALE GENOMIC DNA]</scope>
    <source>
        <strain evidence="5">GalUA</strain>
    </source>
</reference>
<dbReference type="RefSeq" id="WP_151148199.1">
    <property type="nucleotide sequence ID" value="NZ_WAGX01000008.1"/>
</dbReference>
<evidence type="ECO:0000259" key="3">
    <source>
        <dbReference type="PROSITE" id="PS51782"/>
    </source>
</evidence>
<comment type="caution">
    <text evidence="5">The sequence shown here is derived from an EMBL/GenBank/DDBJ whole genome shotgun (WGS) entry which is preliminary data.</text>
</comment>
<dbReference type="Pfam" id="PF00704">
    <property type="entry name" value="Glyco_hydro_18"/>
    <property type="match status" value="1"/>
</dbReference>
<gene>
    <name evidence="5" type="ORF">F7O84_17325</name>
</gene>
<dbReference type="GO" id="GO:0008061">
    <property type="term" value="F:chitin binding"/>
    <property type="evidence" value="ECO:0007669"/>
    <property type="project" value="InterPro"/>
</dbReference>
<dbReference type="CDD" id="cd00118">
    <property type="entry name" value="LysM"/>
    <property type="match status" value="1"/>
</dbReference>
<proteinExistence type="predicted"/>
<sequence>MIIHVVKQGETLNSIASLYQVSVERLLLDNGLETGSSLVVGQAIVVLIPNVVHVVGAGETIQSIAENYGISEINLLQNNPNLINNNVLFEGEILAISFEGEKLRGARLNGYAYPFINQSILRTALAYMTTLTIFGYGFTATGELIPIDDEPLIRQAYSLQASPMMLISSIDESGNFSNEHAEKLFGDPVATETLITNIINTMYIKGYIGLDIDFEFIRDKENYITFISKVTNRLHQEGFIVNVDLAPKTSATQVGLIYQAHDYKRIGEIADTVLLMTYEWGYTFGPPMAVAPLDQVRRVVEYGVTEIDVNKIMLGIPNYGYDWKLPFVRGESEAIIVGNTEAVDIAARYNALIEFDPIAMSPYFYYTDELGIQHVVWFEDARSIEAKLGLVNEYNLLGAGYWNLMRRFPANWAVLNSLYTINKLV</sequence>
<dbReference type="Pfam" id="PF01476">
    <property type="entry name" value="LysM"/>
    <property type="match status" value="2"/>
</dbReference>
<dbReference type="CDD" id="cd02874">
    <property type="entry name" value="GH18_CFLE_spore_hydrolase"/>
    <property type="match status" value="1"/>
</dbReference>
<dbReference type="SMART" id="SM00636">
    <property type="entry name" value="Glyco_18"/>
    <property type="match status" value="1"/>
</dbReference>
<dbReference type="PROSITE" id="PS51782">
    <property type="entry name" value="LYSM"/>
    <property type="match status" value="2"/>
</dbReference>
<dbReference type="GO" id="GO:0016798">
    <property type="term" value="F:hydrolase activity, acting on glycosyl bonds"/>
    <property type="evidence" value="ECO:0007669"/>
    <property type="project" value="UniProtKB-KW"/>
</dbReference>
<organism evidence="5 6">
    <name type="scientific">Candidatus Galacturonatibacter soehngenii</name>
    <dbReference type="NCBI Taxonomy" id="2307010"/>
    <lineage>
        <taxon>Bacteria</taxon>
        <taxon>Bacillati</taxon>
        <taxon>Bacillota</taxon>
        <taxon>Clostridia</taxon>
        <taxon>Lachnospirales</taxon>
        <taxon>Lachnospiraceae</taxon>
        <taxon>Candidatus Galacturonatibacter</taxon>
    </lineage>
</organism>
<dbReference type="OrthoDB" id="9769314at2"/>
<accession>A0A7V7UEL7</accession>
<dbReference type="PANTHER" id="PTHR46066:SF2">
    <property type="entry name" value="CHITINASE DOMAIN-CONTAINING PROTEIN 1"/>
    <property type="match status" value="1"/>
</dbReference>
<dbReference type="GO" id="GO:0012505">
    <property type="term" value="C:endomembrane system"/>
    <property type="evidence" value="ECO:0007669"/>
    <property type="project" value="TreeGrafter"/>
</dbReference>
<dbReference type="EMBL" id="WAGX01000008">
    <property type="protein sequence ID" value="KAB1434252.1"/>
    <property type="molecule type" value="Genomic_DNA"/>
</dbReference>
<dbReference type="SUPFAM" id="SSF54106">
    <property type="entry name" value="LysM domain"/>
    <property type="match status" value="2"/>
</dbReference>
<evidence type="ECO:0000256" key="1">
    <source>
        <dbReference type="ARBA" id="ARBA00022801"/>
    </source>
</evidence>
<feature type="domain" description="LysM" evidence="3">
    <location>
        <begin position="51"/>
        <end position="96"/>
    </location>
</feature>
<evidence type="ECO:0000256" key="2">
    <source>
        <dbReference type="ARBA" id="ARBA00023295"/>
    </source>
</evidence>
<dbReference type="InterPro" id="IPR017853">
    <property type="entry name" value="GH"/>
</dbReference>
<dbReference type="InterPro" id="IPR029070">
    <property type="entry name" value="Chitinase_insertion_sf"/>
</dbReference>
<keyword evidence="2" id="KW-0326">Glycosidase</keyword>
<feature type="domain" description="LysM" evidence="3">
    <location>
        <begin position="2"/>
        <end position="46"/>
    </location>
</feature>
<dbReference type="PROSITE" id="PS51910">
    <property type="entry name" value="GH18_2"/>
    <property type="match status" value="1"/>
</dbReference>
<protein>
    <submittedName>
        <fullName evidence="5">LysM peptidoglycan-binding domain-containing protein</fullName>
    </submittedName>
</protein>
<keyword evidence="6" id="KW-1185">Reference proteome</keyword>
<dbReference type="InterPro" id="IPR011583">
    <property type="entry name" value="Chitinase_II/V-like_cat"/>
</dbReference>
<dbReference type="InterPro" id="IPR018392">
    <property type="entry name" value="LysM"/>
</dbReference>
<dbReference type="SMART" id="SM00257">
    <property type="entry name" value="LysM"/>
    <property type="match status" value="2"/>
</dbReference>
<evidence type="ECO:0000313" key="6">
    <source>
        <dbReference type="Proteomes" id="UP000461768"/>
    </source>
</evidence>
<dbReference type="InterPro" id="IPR041704">
    <property type="entry name" value="CFLE_GH18"/>
</dbReference>
<keyword evidence="1" id="KW-0378">Hydrolase</keyword>
<name>A0A7V7UEL7_9FIRM</name>
<feature type="domain" description="GH18" evidence="4">
    <location>
        <begin position="106"/>
        <end position="425"/>
    </location>
</feature>
<evidence type="ECO:0000313" key="5">
    <source>
        <dbReference type="EMBL" id="KAB1434252.1"/>
    </source>
</evidence>
<evidence type="ECO:0000259" key="4">
    <source>
        <dbReference type="PROSITE" id="PS51910"/>
    </source>
</evidence>
<dbReference type="AlphaFoldDB" id="A0A7V7UEL7"/>
<dbReference type="Gene3D" id="3.10.350.10">
    <property type="entry name" value="LysM domain"/>
    <property type="match status" value="2"/>
</dbReference>
<dbReference type="PANTHER" id="PTHR46066">
    <property type="entry name" value="CHITINASE DOMAIN-CONTAINING PROTEIN 1 FAMILY MEMBER"/>
    <property type="match status" value="1"/>
</dbReference>
<dbReference type="InterPro" id="IPR001223">
    <property type="entry name" value="Glyco_hydro18_cat"/>
</dbReference>
<reference evidence="5 6" key="2">
    <citation type="submission" date="2020-02" db="EMBL/GenBank/DDBJ databases">
        <title>Candidatus Galacturonibacter soehngenii shows hetero-acetogenic catabolism of galacturonic acid but lacks a canonical carbon monoxide dehydrogenase/acetyl-CoA synthase complex.</title>
        <authorList>
            <person name="Diender M."/>
            <person name="Stouten G.R."/>
            <person name="Petersen J.F."/>
            <person name="Nielsen P.H."/>
            <person name="Dueholm M.S."/>
            <person name="Pronk J.T."/>
            <person name="Van Loosdrecht M.C.M."/>
        </authorList>
    </citation>
    <scope>NUCLEOTIDE SEQUENCE [LARGE SCALE GENOMIC DNA]</scope>
    <source>
        <strain evidence="5">GalUA</strain>
    </source>
</reference>